<dbReference type="RefSeq" id="WP_224139207.1">
    <property type="nucleotide sequence ID" value="NZ_JAIQUM010000023.1"/>
</dbReference>
<feature type="DNA-binding region" description="H-T-H motif" evidence="3">
    <location>
        <begin position="25"/>
        <end position="44"/>
    </location>
</feature>
<proteinExistence type="predicted"/>
<dbReference type="InterPro" id="IPR050624">
    <property type="entry name" value="HTH-type_Tx_Regulator"/>
</dbReference>
<dbReference type="PRINTS" id="PR00455">
    <property type="entry name" value="HTHTETR"/>
</dbReference>
<dbReference type="SUPFAM" id="SSF46689">
    <property type="entry name" value="Homeodomain-like"/>
    <property type="match status" value="1"/>
</dbReference>
<dbReference type="Proteomes" id="UP001165287">
    <property type="component" value="Unassembled WGS sequence"/>
</dbReference>
<keyword evidence="1" id="KW-0678">Repressor</keyword>
<evidence type="ECO:0000256" key="3">
    <source>
        <dbReference type="PROSITE-ProRule" id="PRU00335"/>
    </source>
</evidence>
<evidence type="ECO:0000313" key="6">
    <source>
        <dbReference type="Proteomes" id="UP001165287"/>
    </source>
</evidence>
<dbReference type="PANTHER" id="PTHR43479:SF22">
    <property type="entry name" value="TRANSCRIPTIONAL REGULATOR, TETR FAMILY"/>
    <property type="match status" value="1"/>
</dbReference>
<gene>
    <name evidence="5" type="ORF">K9V48_11860</name>
</gene>
<dbReference type="Gene3D" id="1.10.357.10">
    <property type="entry name" value="Tetracycline Repressor, domain 2"/>
    <property type="match status" value="1"/>
</dbReference>
<keyword evidence="6" id="KW-1185">Reference proteome</keyword>
<reference evidence="5" key="1">
    <citation type="submission" date="2024-05" db="EMBL/GenBank/DDBJ databases">
        <title>Metabacillus sp. nov., isolated from the rhizosphere soil of tomato plants.</title>
        <authorList>
            <person name="Ma R."/>
        </authorList>
    </citation>
    <scope>NUCLEOTIDE SEQUENCE</scope>
    <source>
        <strain evidence="5">DBTR6</strain>
    </source>
</reference>
<organism evidence="5 6">
    <name type="scientific">Metabacillus rhizolycopersici</name>
    <dbReference type="NCBI Taxonomy" id="2875709"/>
    <lineage>
        <taxon>Bacteria</taxon>
        <taxon>Bacillati</taxon>
        <taxon>Bacillota</taxon>
        <taxon>Bacilli</taxon>
        <taxon>Bacillales</taxon>
        <taxon>Bacillaceae</taxon>
        <taxon>Metabacillus</taxon>
    </lineage>
</organism>
<evidence type="ECO:0000313" key="5">
    <source>
        <dbReference type="EMBL" id="MBZ5750929.1"/>
    </source>
</evidence>
<sequence length="285" mass="33228">MKEKEKKIIEAGISLFAKKGYSSTSIQEIVDSCGMSKGAFYLYFKSKESLLLAAFKYQFQSIQFTLDSLLTKDLTPREMFIAQLEMQFNQIHKNKDFIIMLTREQTIPLNPEIEEFIRKINHEMGSSYQTSLLNMYGDKKIDHYFYDLNMILQGIVQAYIKLVIFDKVNIDFHKLSVFILKRIDDLVTGFTQSTEEPILTNDFVNKMSELYPEPTKEDIIRQIKIAKNKGEHEDIIVTLDVLIEEIEMDAPRIPVIQGMLGNLKDEPTLQYLKTMIETFFNRVKD</sequence>
<dbReference type="PANTHER" id="PTHR43479">
    <property type="entry name" value="ACREF/ENVCD OPERON REPRESSOR-RELATED"/>
    <property type="match status" value="1"/>
</dbReference>
<name>A0ABS7US98_9BACI</name>
<keyword evidence="2 3" id="KW-0238">DNA-binding</keyword>
<protein>
    <submittedName>
        <fullName evidence="5">TetR/AcrR family transcriptional regulator</fullName>
    </submittedName>
</protein>
<dbReference type="PROSITE" id="PS50977">
    <property type="entry name" value="HTH_TETR_2"/>
    <property type="match status" value="1"/>
</dbReference>
<dbReference type="Pfam" id="PF00440">
    <property type="entry name" value="TetR_N"/>
    <property type="match status" value="1"/>
</dbReference>
<dbReference type="InterPro" id="IPR001647">
    <property type="entry name" value="HTH_TetR"/>
</dbReference>
<dbReference type="InterPro" id="IPR009057">
    <property type="entry name" value="Homeodomain-like_sf"/>
</dbReference>
<evidence type="ECO:0000256" key="1">
    <source>
        <dbReference type="ARBA" id="ARBA00022491"/>
    </source>
</evidence>
<evidence type="ECO:0000259" key="4">
    <source>
        <dbReference type="PROSITE" id="PS50977"/>
    </source>
</evidence>
<feature type="domain" description="HTH tetR-type" evidence="4">
    <location>
        <begin position="2"/>
        <end position="62"/>
    </location>
</feature>
<accession>A0ABS7US98</accession>
<evidence type="ECO:0000256" key="2">
    <source>
        <dbReference type="ARBA" id="ARBA00023125"/>
    </source>
</evidence>
<dbReference type="EMBL" id="JAIQUM010000023">
    <property type="protein sequence ID" value="MBZ5750929.1"/>
    <property type="molecule type" value="Genomic_DNA"/>
</dbReference>
<comment type="caution">
    <text evidence="5">The sequence shown here is derived from an EMBL/GenBank/DDBJ whole genome shotgun (WGS) entry which is preliminary data.</text>
</comment>